<protein>
    <submittedName>
        <fullName evidence="1">Uncharacterized protein</fullName>
    </submittedName>
</protein>
<dbReference type="EMBL" id="AP023213">
    <property type="protein sequence ID" value="BCO11173.1"/>
    <property type="molecule type" value="Genomic_DNA"/>
</dbReference>
<organism evidence="1 2">
    <name type="scientific">Citrifermentans bremense</name>
    <dbReference type="NCBI Taxonomy" id="60035"/>
    <lineage>
        <taxon>Bacteria</taxon>
        <taxon>Pseudomonadati</taxon>
        <taxon>Thermodesulfobacteriota</taxon>
        <taxon>Desulfuromonadia</taxon>
        <taxon>Geobacterales</taxon>
        <taxon>Geobacteraceae</taxon>
        <taxon>Citrifermentans</taxon>
    </lineage>
</organism>
<dbReference type="RefSeq" id="WP_185244055.1">
    <property type="nucleotide sequence ID" value="NZ_AP023213.1"/>
</dbReference>
<reference evidence="1 2" key="1">
    <citation type="submission" date="2020-06" db="EMBL/GenBank/DDBJ databases">
        <title>Interaction of electrochemicaly active bacteria, Geobacter bremensis R4 on different carbon anode.</title>
        <authorList>
            <person name="Meng L."/>
            <person name="Yoshida N."/>
        </authorList>
    </citation>
    <scope>NUCLEOTIDE SEQUENCE [LARGE SCALE GENOMIC DNA]</scope>
    <source>
        <strain evidence="1 2">R4</strain>
    </source>
</reference>
<dbReference type="AlphaFoldDB" id="A0A7R7IYL4"/>
<dbReference type="Proteomes" id="UP000515472">
    <property type="component" value="Chromosome"/>
</dbReference>
<keyword evidence="2" id="KW-1185">Reference proteome</keyword>
<evidence type="ECO:0000313" key="2">
    <source>
        <dbReference type="Proteomes" id="UP000515472"/>
    </source>
</evidence>
<proteinExistence type="predicted"/>
<sequence>MLRSLLSYIGALRFKKVMYAGALAALAGLIALVLLVVFLPALLSTSQVQSLLRLQLSKSLNKPVSWFNLTVSWSRGLALSGLTVGDGPPPLMNATLAELRVKPGLEWDDSGRYTVSLDVKLKKLEASLAPGPKKPPPVKPAKDPLTQVAEAVQKFQGMEWPLPVDVRLAVDAAPMTVTYLDPASGKQTVLRDVAFALAVPSLSRQPIDTSFTGTVALPGAKPQLVNFKARLSDLVTANNRIKPAASLLLAQAGLPGLTLDAGGGVNRPGGLTAKVRVNLPELAPLAASLAHRELPALEGTLALDLGAELDKNADLRVLFDLAGDRLSIGKIPGKKGTAGPLDLKLHQKLVSDHKRQRVTFSDGTLASPGLLSAAWSAVVDRPTERSRSVAAELGPLRLDLAAAKRLAAPFLPANLPVQEITGTASVVKLAARLQGPDNDGELTLEKAGVDLPQLRLRLANGSLQGEGLSLVLQRAAVPLKKLAPLSLAADLRLGVNKAELSGKKKVLLQGGKGALALSLTDLDLKRKRAVAKVGQSLELAQVQVGQELAVEELREELQLQGRALAGGELEATLPGLKLSASKLRANQGGKQVLLTPLSATLAAEGVHLPKKGEGSPTVKRAHLTATAADALYIEAQAGLSGLFKQVAATTGKARVDLKKLMPVAAAFLPAGFDGKGVAAATWDLEAPLPVATLAKEKNPLRMARGACALLDRGSIALQLNSLDLRVPTAKATYTVENLSTTTPAMFSLPASGKPVAIDGAFSFAGITGLAGAAGQLPLKSGALTVQGELSQWKDLRLTEELRVASLGLSQVAELTVGGIDRLLDDSAKLDTPTLLKRLDATMFAHLEGNFPREAKQAVAGLKLSGNVAAGARLDLTAARELRMRGYTKCRDFGVADGKGMSAQGIRADLVFDRSYALAQGKGDQWVPLSALLVRPPPVAPPAAANSDLAARIYQDLRGEASGPRKIGIKSASFNSGAIPLSATALEADLLLEPDTLGLSFFQAEVGGGTVRARGVIDLSREVPVLSTYCYFSRLDPALLFPATGAARPGEELTGELSLSAPLAAEQRALLEGVKLNLNLRHFSSRILDRALYAMDPYQRNEKIVAQRKSLQLADLKGLRVSAVDGALDCEGELLVKGVGVDIPKLERLRLSELPIRKELERLTAGITSSRALLELARADTLVVGADGALSLKRRSNGK</sequence>
<accession>A0A7R7IYL4</accession>
<name>A0A7R7IYL4_9BACT</name>
<gene>
    <name evidence="1" type="ORF">GEOBRER4_n0454</name>
</gene>
<evidence type="ECO:0000313" key="1">
    <source>
        <dbReference type="EMBL" id="BCO11173.1"/>
    </source>
</evidence>